<feature type="non-terminal residue" evidence="1">
    <location>
        <position position="128"/>
    </location>
</feature>
<protein>
    <submittedName>
        <fullName evidence="1">Uncharacterized protein</fullName>
    </submittedName>
</protein>
<evidence type="ECO:0000313" key="1">
    <source>
        <dbReference type="EMBL" id="JAT81230.1"/>
    </source>
</evidence>
<name>A0A1E1W2M6_PECGO</name>
<dbReference type="AlphaFoldDB" id="A0A1E1W2M6"/>
<sequence>TDVPAVEVDALAGPAAHQPLGALVHVHLAAQALPSYRGDNHQYCPHVLCHHGITTALSACKQHLSSHNTATSHSTLFYFICTHFTDHFAGLLCENCGTSPRPLRPPRPLVIHKLRERHTGAPRDVTAR</sequence>
<dbReference type="EMBL" id="GDQN01009824">
    <property type="protein sequence ID" value="JAT81230.1"/>
    <property type="molecule type" value="Transcribed_RNA"/>
</dbReference>
<gene>
    <name evidence="1" type="ORF">g.2733</name>
</gene>
<proteinExistence type="predicted"/>
<feature type="non-terminal residue" evidence="1">
    <location>
        <position position="1"/>
    </location>
</feature>
<reference evidence="1" key="1">
    <citation type="submission" date="2015-09" db="EMBL/GenBank/DDBJ databases">
        <title>De novo assembly of Pectinophora gossypiella (Pink Bollworm) gut transcriptome.</title>
        <authorList>
            <person name="Tassone E.E."/>
        </authorList>
    </citation>
    <scope>NUCLEOTIDE SEQUENCE</scope>
</reference>
<organism evidence="1">
    <name type="scientific">Pectinophora gossypiella</name>
    <name type="common">Cotton pink bollworm</name>
    <name type="synonym">Depressaria gossypiella</name>
    <dbReference type="NCBI Taxonomy" id="13191"/>
    <lineage>
        <taxon>Eukaryota</taxon>
        <taxon>Metazoa</taxon>
        <taxon>Ecdysozoa</taxon>
        <taxon>Arthropoda</taxon>
        <taxon>Hexapoda</taxon>
        <taxon>Insecta</taxon>
        <taxon>Pterygota</taxon>
        <taxon>Neoptera</taxon>
        <taxon>Endopterygota</taxon>
        <taxon>Lepidoptera</taxon>
        <taxon>Glossata</taxon>
        <taxon>Ditrysia</taxon>
        <taxon>Gelechioidea</taxon>
        <taxon>Gelechiidae</taxon>
        <taxon>Apatetrinae</taxon>
        <taxon>Pectinophora</taxon>
    </lineage>
</organism>
<accession>A0A1E1W2M6</accession>